<reference evidence="3" key="1">
    <citation type="submission" date="2014-01" db="EMBL/GenBank/DDBJ databases">
        <title>The genome of the white-rot fungus Pycnoporus cinnabarinus: a basidiomycete model with a versatile arsenal for lignocellulosic biomass breakdown.</title>
        <authorList>
            <person name="Levasseur A."/>
            <person name="Lomascolo A."/>
            <person name="Ruiz-Duenas F.J."/>
            <person name="Uzan E."/>
            <person name="Piumi F."/>
            <person name="Kues U."/>
            <person name="Ram A.F.J."/>
            <person name="Murat C."/>
            <person name="Haon M."/>
            <person name="Benoit I."/>
            <person name="Arfi Y."/>
            <person name="Chevret D."/>
            <person name="Drula E."/>
            <person name="Kwon M.J."/>
            <person name="Gouret P."/>
            <person name="Lesage-Meessen L."/>
            <person name="Lombard V."/>
            <person name="Mariette J."/>
            <person name="Noirot C."/>
            <person name="Park J."/>
            <person name="Patyshakuliyeva A."/>
            <person name="Wieneger R.A.B."/>
            <person name="Wosten H.A.B."/>
            <person name="Martin F."/>
            <person name="Coutinho P.M."/>
            <person name="de Vries R."/>
            <person name="Martinez A.T."/>
            <person name="Klopp C."/>
            <person name="Pontarotti P."/>
            <person name="Henrissat B."/>
            <person name="Record E."/>
        </authorList>
    </citation>
    <scope>NUCLEOTIDE SEQUENCE [LARGE SCALE GENOMIC DNA]</scope>
    <source>
        <strain evidence="3">BRFM137</strain>
    </source>
</reference>
<dbReference type="OrthoDB" id="2751838at2759"/>
<dbReference type="HOGENOM" id="CLU_1939214_0_0_1"/>
<dbReference type="AlphaFoldDB" id="A0A060SHZ4"/>
<dbReference type="Pfam" id="PF20149">
    <property type="entry name" value="DUF6532"/>
    <property type="match status" value="1"/>
</dbReference>
<gene>
    <name evidence="3" type="ORF">BN946_scf184962.g6</name>
</gene>
<comment type="caution">
    <text evidence="3">The sequence shown here is derived from an EMBL/GenBank/DDBJ whole genome shotgun (WGS) entry which is preliminary data.</text>
</comment>
<evidence type="ECO:0000313" key="4">
    <source>
        <dbReference type="Proteomes" id="UP000029665"/>
    </source>
</evidence>
<keyword evidence="4" id="KW-1185">Reference proteome</keyword>
<feature type="region of interest" description="Disordered" evidence="1">
    <location>
        <begin position="1"/>
        <end position="26"/>
    </location>
</feature>
<dbReference type="STRING" id="5643.A0A060SHZ4"/>
<accession>A0A060SHZ4</accession>
<sequence>MPSKDKHLPDPPFFNGSAPTGKPKASDYESHINKMIVLACHRYDVFITTENPFPEAKTQDAWAVRAWAEICASAQLHHTLTDRIRMMLTGRGSHARGTLRNKTRPLIATAYGFATDGSERAKLKNLERYT</sequence>
<organism evidence="3 4">
    <name type="scientific">Pycnoporus cinnabarinus</name>
    <name type="common">Cinnabar-red polypore</name>
    <name type="synonym">Trametes cinnabarina</name>
    <dbReference type="NCBI Taxonomy" id="5643"/>
    <lineage>
        <taxon>Eukaryota</taxon>
        <taxon>Fungi</taxon>
        <taxon>Dikarya</taxon>
        <taxon>Basidiomycota</taxon>
        <taxon>Agaricomycotina</taxon>
        <taxon>Agaricomycetes</taxon>
        <taxon>Polyporales</taxon>
        <taxon>Polyporaceae</taxon>
        <taxon>Trametes</taxon>
    </lineage>
</organism>
<evidence type="ECO:0000256" key="1">
    <source>
        <dbReference type="SAM" id="MobiDB-lite"/>
    </source>
</evidence>
<evidence type="ECO:0000313" key="3">
    <source>
        <dbReference type="EMBL" id="CDO72063.1"/>
    </source>
</evidence>
<protein>
    <recommendedName>
        <fullName evidence="2">DUF6532 domain-containing protein</fullName>
    </recommendedName>
</protein>
<dbReference type="Proteomes" id="UP000029665">
    <property type="component" value="Unassembled WGS sequence"/>
</dbReference>
<dbReference type="InterPro" id="IPR045341">
    <property type="entry name" value="DUF6532"/>
</dbReference>
<evidence type="ECO:0000259" key="2">
    <source>
        <dbReference type="Pfam" id="PF20149"/>
    </source>
</evidence>
<proteinExistence type="predicted"/>
<feature type="domain" description="DUF6532" evidence="2">
    <location>
        <begin position="39"/>
        <end position="122"/>
    </location>
</feature>
<dbReference type="EMBL" id="CCBP010000110">
    <property type="protein sequence ID" value="CDO72063.1"/>
    <property type="molecule type" value="Genomic_DNA"/>
</dbReference>
<name>A0A060SHZ4_PYCCI</name>